<dbReference type="AlphaFoldDB" id="A0A7J6LNC6"/>
<keyword evidence="1" id="KW-0677">Repeat</keyword>
<name>A0A7J6LNC6_PERCH</name>
<dbReference type="OrthoDB" id="1875751at2759"/>
<dbReference type="InterPro" id="IPR035979">
    <property type="entry name" value="RBD_domain_sf"/>
</dbReference>
<organism evidence="6 7">
    <name type="scientific">Perkinsus chesapeaki</name>
    <name type="common">Clam parasite</name>
    <name type="synonym">Perkinsus andrewsi</name>
    <dbReference type="NCBI Taxonomy" id="330153"/>
    <lineage>
        <taxon>Eukaryota</taxon>
        <taxon>Sar</taxon>
        <taxon>Alveolata</taxon>
        <taxon>Perkinsozoa</taxon>
        <taxon>Perkinsea</taxon>
        <taxon>Perkinsida</taxon>
        <taxon>Perkinsidae</taxon>
        <taxon>Perkinsus</taxon>
    </lineage>
</organism>
<dbReference type="Gene3D" id="3.30.70.330">
    <property type="match status" value="2"/>
</dbReference>
<keyword evidence="2 3" id="KW-0694">RNA-binding</keyword>
<keyword evidence="7" id="KW-1185">Reference proteome</keyword>
<evidence type="ECO:0000256" key="4">
    <source>
        <dbReference type="SAM" id="MobiDB-lite"/>
    </source>
</evidence>
<dbReference type="GO" id="GO:0003723">
    <property type="term" value="F:RNA binding"/>
    <property type="evidence" value="ECO:0007669"/>
    <property type="project" value="UniProtKB-UniRule"/>
</dbReference>
<dbReference type="PANTHER" id="PTHR24012">
    <property type="entry name" value="RNA BINDING PROTEIN"/>
    <property type="match status" value="1"/>
</dbReference>
<dbReference type="Pfam" id="PF00076">
    <property type="entry name" value="RRM_1"/>
    <property type="match status" value="1"/>
</dbReference>
<protein>
    <recommendedName>
        <fullName evidence="5">RRM domain-containing protein</fullName>
    </recommendedName>
</protein>
<dbReference type="SUPFAM" id="SSF54928">
    <property type="entry name" value="RNA-binding domain, RBD"/>
    <property type="match status" value="1"/>
</dbReference>
<evidence type="ECO:0000256" key="2">
    <source>
        <dbReference type="ARBA" id="ARBA00022884"/>
    </source>
</evidence>
<dbReference type="PROSITE" id="PS50102">
    <property type="entry name" value="RRM"/>
    <property type="match status" value="1"/>
</dbReference>
<feature type="compositionally biased region" description="Polar residues" evidence="4">
    <location>
        <begin position="281"/>
        <end position="290"/>
    </location>
</feature>
<dbReference type="Pfam" id="PF04059">
    <property type="entry name" value="RRM_2"/>
    <property type="match status" value="1"/>
</dbReference>
<dbReference type="InterPro" id="IPR007201">
    <property type="entry name" value="Mei2-like_Rrm_C"/>
</dbReference>
<evidence type="ECO:0000259" key="5">
    <source>
        <dbReference type="PROSITE" id="PS50102"/>
    </source>
</evidence>
<dbReference type="Proteomes" id="UP000591131">
    <property type="component" value="Unassembled WGS sequence"/>
</dbReference>
<accession>A0A7J6LNC6</accession>
<comment type="caution">
    <text evidence="6">The sequence shown here is derived from an EMBL/GenBank/DDBJ whole genome shotgun (WGS) entry which is preliminary data.</text>
</comment>
<proteinExistence type="predicted"/>
<evidence type="ECO:0000256" key="1">
    <source>
        <dbReference type="ARBA" id="ARBA00022737"/>
    </source>
</evidence>
<feature type="region of interest" description="Disordered" evidence="4">
    <location>
        <begin position="276"/>
        <end position="297"/>
    </location>
</feature>
<evidence type="ECO:0000313" key="6">
    <source>
        <dbReference type="EMBL" id="KAF4660802.1"/>
    </source>
</evidence>
<dbReference type="InterPro" id="IPR012677">
    <property type="entry name" value="Nucleotide-bd_a/b_plait_sf"/>
</dbReference>
<sequence length="388" mass="43087">MSAPASPRCKLSGLGKSFGVRVTLRDTFLQFEPESVPSESGSKHHGLLRRRNSEPDVAGLHTPAKYNKHRSMTVTLAQVESFRERSKQLPSFSQLDTVFDCDIIDCDLLPSQENKEGLPADDDEALPSGMVDLASIDVKENNSEKNGINDDDADKTTVMIRHLPRHLSQQDIIHQILAPNGFLPGQVVDFFYAPINFKTLQNAGYCFVNFREPDTAHECFTKLNSCSGMADTVSWARVQGCEANKNHYKSSPIMKMIDLYKPKWFSIDGNEITLSDDNKNQDVATSPGGPSSSHRKSFSFRHGTDLYLGANGEVNRFNSAAVGSSSCPYKLFIGGLDSQTNSEDLRKYFSQFGDVTECIVKKVEGTGEKRTKLYGDIILECQIIKHTN</sequence>
<dbReference type="InterPro" id="IPR000504">
    <property type="entry name" value="RRM_dom"/>
</dbReference>
<evidence type="ECO:0000256" key="3">
    <source>
        <dbReference type="PROSITE-ProRule" id="PRU00176"/>
    </source>
</evidence>
<dbReference type="EMBL" id="JAAPAO010000400">
    <property type="protein sequence ID" value="KAF4660802.1"/>
    <property type="molecule type" value="Genomic_DNA"/>
</dbReference>
<evidence type="ECO:0000313" key="7">
    <source>
        <dbReference type="Proteomes" id="UP000591131"/>
    </source>
</evidence>
<gene>
    <name evidence="6" type="ORF">FOL47_007025</name>
</gene>
<feature type="domain" description="RRM" evidence="5">
    <location>
        <begin position="329"/>
        <end position="367"/>
    </location>
</feature>
<reference evidence="6 7" key="1">
    <citation type="submission" date="2020-04" db="EMBL/GenBank/DDBJ databases">
        <title>Perkinsus chesapeaki whole genome sequence.</title>
        <authorList>
            <person name="Bogema D.R."/>
        </authorList>
    </citation>
    <scope>NUCLEOTIDE SEQUENCE [LARGE SCALE GENOMIC DNA]</scope>
    <source>
        <strain evidence="6">ATCC PRA-425</strain>
    </source>
</reference>
<feature type="region of interest" description="Disordered" evidence="4">
    <location>
        <begin position="33"/>
        <end position="62"/>
    </location>
</feature>